<feature type="disulfide bond" evidence="11">
    <location>
        <begin position="362"/>
        <end position="400"/>
    </location>
</feature>
<keyword evidence="7" id="KW-0221">Differentiation</keyword>
<dbReference type="AlphaFoldDB" id="A0A7N5JG08"/>
<comment type="similarity">
    <text evidence="2">Belongs to the secreted frizzled-related protein (sFRP) family.</text>
</comment>
<dbReference type="SMART" id="SM00643">
    <property type="entry name" value="C345C"/>
    <property type="match status" value="1"/>
</dbReference>
<reference evidence="15 16" key="1">
    <citation type="journal article" date="2010" name="Nature">
        <title>The sequence and de novo assembly of the giant panda genome.</title>
        <authorList>
            <person name="Li R."/>
            <person name="Fan W."/>
            <person name="Tian G."/>
            <person name="Zhu H."/>
            <person name="He L."/>
            <person name="Cai J."/>
            <person name="Huang Q."/>
            <person name="Cai Q."/>
            <person name="Li B."/>
            <person name="Bai Y."/>
            <person name="Zhang Z."/>
            <person name="Zhang Y."/>
            <person name="Wang W."/>
            <person name="Li J."/>
            <person name="Wei F."/>
            <person name="Li H."/>
            <person name="Jian M."/>
            <person name="Li J."/>
            <person name="Zhang Z."/>
            <person name="Nielsen R."/>
            <person name="Li D."/>
            <person name="Gu W."/>
            <person name="Yang Z."/>
            <person name="Xuan Z."/>
            <person name="Ryder O.A."/>
            <person name="Leung F.C."/>
            <person name="Zhou Y."/>
            <person name="Cao J."/>
            <person name="Sun X."/>
            <person name="Fu Y."/>
            <person name="Fang X."/>
            <person name="Guo X."/>
            <person name="Wang B."/>
            <person name="Hou R."/>
            <person name="Shen F."/>
            <person name="Mu B."/>
            <person name="Ni P."/>
            <person name="Lin R."/>
            <person name="Qian W."/>
            <person name="Wang G."/>
            <person name="Yu C."/>
            <person name="Nie W."/>
            <person name="Wang J."/>
            <person name="Wu Z."/>
            <person name="Liang H."/>
            <person name="Min J."/>
            <person name="Wu Q."/>
            <person name="Cheng S."/>
            <person name="Ruan J."/>
            <person name="Wang M."/>
            <person name="Shi Z."/>
            <person name="Wen M."/>
            <person name="Liu B."/>
            <person name="Ren X."/>
            <person name="Zheng H."/>
            <person name="Dong D."/>
            <person name="Cook K."/>
            <person name="Shan G."/>
            <person name="Zhang H."/>
            <person name="Kosiol C."/>
            <person name="Xie X."/>
            <person name="Lu Z."/>
            <person name="Zheng H."/>
            <person name="Li Y."/>
            <person name="Steiner C.C."/>
            <person name="Lam T.T."/>
            <person name="Lin S."/>
            <person name="Zhang Q."/>
            <person name="Li G."/>
            <person name="Tian J."/>
            <person name="Gong T."/>
            <person name="Liu H."/>
            <person name="Zhang D."/>
            <person name="Fang L."/>
            <person name="Ye C."/>
            <person name="Zhang J."/>
            <person name="Hu W."/>
            <person name="Xu A."/>
            <person name="Ren Y."/>
            <person name="Zhang G."/>
            <person name="Bruford M.W."/>
            <person name="Li Q."/>
            <person name="Ma L."/>
            <person name="Guo Y."/>
            <person name="An N."/>
            <person name="Hu Y."/>
            <person name="Zheng Y."/>
            <person name="Shi Y."/>
            <person name="Li Z."/>
            <person name="Liu Q."/>
            <person name="Chen Y."/>
            <person name="Zhao J."/>
            <person name="Qu N."/>
            <person name="Zhao S."/>
            <person name="Tian F."/>
            <person name="Wang X."/>
            <person name="Wang H."/>
            <person name="Xu L."/>
            <person name="Liu X."/>
            <person name="Vinar T."/>
            <person name="Wang Y."/>
            <person name="Lam T.W."/>
            <person name="Yiu S.M."/>
            <person name="Liu S."/>
            <person name="Zhang H."/>
            <person name="Li D."/>
            <person name="Huang Y."/>
            <person name="Wang X."/>
            <person name="Yang G."/>
            <person name="Jiang Z."/>
            <person name="Wang J."/>
            <person name="Qin N."/>
            <person name="Li L."/>
            <person name="Li J."/>
            <person name="Bolund L."/>
            <person name="Kristiansen K."/>
            <person name="Wong G.K."/>
            <person name="Olson M."/>
            <person name="Zhang X."/>
            <person name="Li S."/>
            <person name="Yang H."/>
            <person name="Wang J."/>
            <person name="Wang J."/>
        </authorList>
    </citation>
    <scope>NUCLEOTIDE SEQUENCE [LARGE SCALE GENOMIC DNA]</scope>
</reference>
<dbReference type="GO" id="GO:0035567">
    <property type="term" value="P:non-canonical Wnt signaling pathway"/>
    <property type="evidence" value="ECO:0007669"/>
    <property type="project" value="TreeGrafter"/>
</dbReference>
<dbReference type="InterPro" id="IPR008993">
    <property type="entry name" value="TIMP-like_OB-fold"/>
</dbReference>
<reference evidence="15" key="2">
    <citation type="submission" date="2025-08" db="UniProtKB">
        <authorList>
            <consortium name="Ensembl"/>
        </authorList>
    </citation>
    <scope>IDENTIFICATION</scope>
</reference>
<evidence type="ECO:0000259" key="14">
    <source>
        <dbReference type="PROSITE" id="PS50189"/>
    </source>
</evidence>
<feature type="domain" description="FZ" evidence="13">
    <location>
        <begin position="310"/>
        <end position="430"/>
    </location>
</feature>
<dbReference type="GO" id="GO:0005615">
    <property type="term" value="C:extracellular space"/>
    <property type="evidence" value="ECO:0007669"/>
    <property type="project" value="TreeGrafter"/>
</dbReference>
<protein>
    <recommendedName>
        <fullName evidence="10">Secreted frizzled-related protein 2</fullName>
    </recommendedName>
</protein>
<dbReference type="Proteomes" id="UP000008912">
    <property type="component" value="Unassembled WGS sequence"/>
</dbReference>
<dbReference type="InterPro" id="IPR015526">
    <property type="entry name" value="Frizzled/SFRP"/>
</dbReference>
<keyword evidence="3" id="KW-0217">Developmental protein</keyword>
<dbReference type="CDD" id="cd03580">
    <property type="entry name" value="NTR_Sfrp1_like"/>
    <property type="match status" value="1"/>
</dbReference>
<comment type="subcellular location">
    <subcellularLocation>
        <location evidence="1">Secreted</location>
    </subcellularLocation>
</comment>
<keyword evidence="6" id="KW-0732">Signal</keyword>
<evidence type="ECO:0000313" key="15">
    <source>
        <dbReference type="Ensembl" id="ENSAMEP00000024836.1"/>
    </source>
</evidence>
<keyword evidence="5" id="KW-0879">Wnt signaling pathway</keyword>
<dbReference type="InterPro" id="IPR036790">
    <property type="entry name" value="Frizzled_dom_sf"/>
</dbReference>
<dbReference type="GeneTree" id="ENSGT00940000156432"/>
<dbReference type="InterPro" id="IPR041764">
    <property type="entry name" value="SFRP2_CRD"/>
</dbReference>
<dbReference type="GO" id="GO:0060070">
    <property type="term" value="P:canonical Wnt signaling pathway"/>
    <property type="evidence" value="ECO:0007669"/>
    <property type="project" value="TreeGrafter"/>
</dbReference>
<keyword evidence="4" id="KW-0964">Secreted</keyword>
<feature type="compositionally biased region" description="Low complexity" evidence="12">
    <location>
        <begin position="229"/>
        <end position="242"/>
    </location>
</feature>
<keyword evidence="16" id="KW-1185">Reference proteome</keyword>
<evidence type="ECO:0000256" key="3">
    <source>
        <dbReference type="ARBA" id="ARBA00022473"/>
    </source>
</evidence>
<keyword evidence="8 11" id="KW-1015">Disulfide bond</keyword>
<dbReference type="PROSITE" id="PS50038">
    <property type="entry name" value="FZ"/>
    <property type="match status" value="1"/>
</dbReference>
<comment type="function">
    <text evidence="9">Soluble frizzled-related proteins (sFRPS) function as modulators of Wnt signaling through direct interaction with Wnts. They have a role in regulating cell growth and differentiation in specific cell types. SFRP2 may be important for eye retinal development and for myogenesis.</text>
</comment>
<dbReference type="PANTHER" id="PTHR11309:SF45">
    <property type="entry name" value="SECRETED FRIZZLED-RELATED PROTEIN 2"/>
    <property type="match status" value="1"/>
</dbReference>
<feature type="disulfide bond" evidence="11">
    <location>
        <begin position="325"/>
        <end position="371"/>
    </location>
</feature>
<feature type="domain" description="NTR" evidence="14">
    <location>
        <begin position="447"/>
        <end position="570"/>
    </location>
</feature>
<reference evidence="15" key="3">
    <citation type="submission" date="2025-09" db="UniProtKB">
        <authorList>
            <consortium name="Ensembl"/>
        </authorList>
    </citation>
    <scope>IDENTIFICATION</scope>
</reference>
<feature type="compositionally biased region" description="Low complexity" evidence="12">
    <location>
        <begin position="256"/>
        <end position="273"/>
    </location>
</feature>
<dbReference type="Gene3D" id="1.10.2000.10">
    <property type="entry name" value="Frizzled cysteine-rich domain"/>
    <property type="match status" value="1"/>
</dbReference>
<name>A0A7N5JG08_AILME</name>
<feature type="compositionally biased region" description="Low complexity" evidence="12">
    <location>
        <begin position="157"/>
        <end position="166"/>
    </location>
</feature>
<sequence>MGQAGNCGWGLERKPLAEAASSGQVPGARRRHNEPEGWGSWLRELQFCHAAPGSKQKLQAGVKQTPTWASRGGGARSRRDLVARPPVASPAVPPSPAARAPHARWWAQLPGLSICLFVVSSNLGAHDQQHPKGVGAEFPSSERVRGILNGKPDQKSSDQPSSDYSPLAPPFLPPPPDLHKKGEENSGWAPAAAHSAPPGRNPPKLRSGFLHEAERTASLPRSPPRARRPGAPVAWPPAFQAPEPRRAERAGRDELSPGCLPLPRLRSPPRGGRAPTMPQGPGSLLLLVLASHCCLGSARGLFFGQPDFSYKRSNCKPIPANLQLCHGIEYQNMRLPNLLGHETMKEVLEQAGAWIPLVMKQCHPDTKKFLCSLFAPVCLDDLDETIQPCHSLCVQVKDRCAPVMSAFGFPWPDMLECDRFPQDNDLCIPLASSDHLLPATEEAPKVCEACKNKNEDDNDIMETLCKNDFALKIKVKEITYINRDTKIILETKSKTIYKLNGVSERDLKKSVLWLKDSLQCTCEEMNDINAPYLVMGQKLVEGNGKAMYKCGRLPSAEAQPSCNLKGLFLK</sequence>
<dbReference type="InterPro" id="IPR001134">
    <property type="entry name" value="Netrin_domain"/>
</dbReference>
<dbReference type="FunFam" id="1.10.2000.10:FF:000001">
    <property type="entry name" value="secreted frizzled-related protein 2"/>
    <property type="match status" value="1"/>
</dbReference>
<dbReference type="InterPro" id="IPR018933">
    <property type="entry name" value="Netrin_module_non-TIMP"/>
</dbReference>
<dbReference type="SMART" id="SM00063">
    <property type="entry name" value="FRI"/>
    <property type="match status" value="1"/>
</dbReference>
<dbReference type="Pfam" id="PF01759">
    <property type="entry name" value="NTR"/>
    <property type="match status" value="1"/>
</dbReference>
<evidence type="ECO:0000256" key="4">
    <source>
        <dbReference type="ARBA" id="ARBA00022525"/>
    </source>
</evidence>
<dbReference type="PANTHER" id="PTHR11309">
    <property type="entry name" value="FRIZZLED"/>
    <property type="match status" value="1"/>
</dbReference>
<evidence type="ECO:0000259" key="13">
    <source>
        <dbReference type="PROSITE" id="PS50038"/>
    </source>
</evidence>
<feature type="region of interest" description="Disordered" evidence="12">
    <location>
        <begin position="126"/>
        <end position="276"/>
    </location>
</feature>
<dbReference type="SUPFAM" id="SSF50242">
    <property type="entry name" value="TIMP-like"/>
    <property type="match status" value="1"/>
</dbReference>
<comment type="caution">
    <text evidence="11">Lacks conserved residue(s) required for the propagation of feature annotation.</text>
</comment>
<dbReference type="InParanoid" id="A0A7N5JG08"/>
<evidence type="ECO:0000256" key="1">
    <source>
        <dbReference type="ARBA" id="ARBA00004613"/>
    </source>
</evidence>
<feature type="disulfide bond" evidence="11">
    <location>
        <begin position="393"/>
        <end position="417"/>
    </location>
</feature>
<dbReference type="Pfam" id="PF01392">
    <property type="entry name" value="Fz"/>
    <property type="match status" value="1"/>
</dbReference>
<dbReference type="SUPFAM" id="SSF63501">
    <property type="entry name" value="Frizzled cysteine-rich domain"/>
    <property type="match status" value="1"/>
</dbReference>
<evidence type="ECO:0000256" key="11">
    <source>
        <dbReference type="PROSITE-ProRule" id="PRU00090"/>
    </source>
</evidence>
<dbReference type="PROSITE" id="PS50189">
    <property type="entry name" value="NTR"/>
    <property type="match status" value="1"/>
</dbReference>
<evidence type="ECO:0000256" key="12">
    <source>
        <dbReference type="SAM" id="MobiDB-lite"/>
    </source>
</evidence>
<feature type="region of interest" description="Disordered" evidence="12">
    <location>
        <begin position="1"/>
        <end position="36"/>
    </location>
</feature>
<evidence type="ECO:0000256" key="6">
    <source>
        <dbReference type="ARBA" id="ARBA00022729"/>
    </source>
</evidence>
<dbReference type="GO" id="GO:0017147">
    <property type="term" value="F:Wnt-protein binding"/>
    <property type="evidence" value="ECO:0007669"/>
    <property type="project" value="TreeGrafter"/>
</dbReference>
<proteinExistence type="inferred from homology"/>
<evidence type="ECO:0000313" key="16">
    <source>
        <dbReference type="Proteomes" id="UP000008912"/>
    </source>
</evidence>
<accession>A0A7N5JG08</accession>
<dbReference type="FunFam" id="2.40.50.120:FF:000006">
    <property type="entry name" value="Secreted frizzled-related protein 2"/>
    <property type="match status" value="1"/>
</dbReference>
<gene>
    <name evidence="15" type="primary">SFRP2</name>
</gene>
<dbReference type="GO" id="GO:0030154">
    <property type="term" value="P:cell differentiation"/>
    <property type="evidence" value="ECO:0007669"/>
    <property type="project" value="UniProtKB-KW"/>
</dbReference>
<feature type="compositionally biased region" description="Pro residues" evidence="12">
    <location>
        <begin position="167"/>
        <end position="176"/>
    </location>
</feature>
<organism evidence="15 16">
    <name type="scientific">Ailuropoda melanoleuca</name>
    <name type="common">Giant panda</name>
    <dbReference type="NCBI Taxonomy" id="9646"/>
    <lineage>
        <taxon>Eukaryota</taxon>
        <taxon>Metazoa</taxon>
        <taxon>Chordata</taxon>
        <taxon>Craniata</taxon>
        <taxon>Vertebrata</taxon>
        <taxon>Euteleostomi</taxon>
        <taxon>Mammalia</taxon>
        <taxon>Eutheria</taxon>
        <taxon>Laurasiatheria</taxon>
        <taxon>Carnivora</taxon>
        <taxon>Caniformia</taxon>
        <taxon>Ursidae</taxon>
        <taxon>Ailuropoda</taxon>
    </lineage>
</organism>
<evidence type="ECO:0000256" key="9">
    <source>
        <dbReference type="ARBA" id="ARBA00055782"/>
    </source>
</evidence>
<dbReference type="GO" id="GO:0042981">
    <property type="term" value="P:regulation of apoptotic process"/>
    <property type="evidence" value="ECO:0007669"/>
    <property type="project" value="UniProtKB-ARBA"/>
</dbReference>
<evidence type="ECO:0000256" key="7">
    <source>
        <dbReference type="ARBA" id="ARBA00022782"/>
    </source>
</evidence>
<dbReference type="InterPro" id="IPR020067">
    <property type="entry name" value="Frizzled_dom"/>
</dbReference>
<feature type="compositionally biased region" description="Basic and acidic residues" evidence="12">
    <location>
        <begin position="243"/>
        <end position="255"/>
    </location>
</feature>
<evidence type="ECO:0000256" key="2">
    <source>
        <dbReference type="ARBA" id="ARBA00010054"/>
    </source>
</evidence>
<dbReference type="Ensembl" id="ENSAMET00000034809.1">
    <property type="protein sequence ID" value="ENSAMEP00000024836.1"/>
    <property type="gene ID" value="ENSAMEG00000027096.1"/>
</dbReference>
<dbReference type="Gene3D" id="2.40.50.120">
    <property type="match status" value="1"/>
</dbReference>
<evidence type="ECO:0000256" key="5">
    <source>
        <dbReference type="ARBA" id="ARBA00022687"/>
    </source>
</evidence>
<dbReference type="CDD" id="cd07446">
    <property type="entry name" value="CRD_SFRP2"/>
    <property type="match status" value="1"/>
</dbReference>
<feature type="region of interest" description="Disordered" evidence="12">
    <location>
        <begin position="55"/>
        <end position="79"/>
    </location>
</feature>
<evidence type="ECO:0000256" key="10">
    <source>
        <dbReference type="ARBA" id="ARBA00070239"/>
    </source>
</evidence>
<evidence type="ECO:0000256" key="8">
    <source>
        <dbReference type="ARBA" id="ARBA00023157"/>
    </source>
</evidence>